<proteinExistence type="predicted"/>
<dbReference type="Gene3D" id="1.10.8.270">
    <property type="entry name" value="putative rabgap domain of human tbc1 domain family member 14 like domains"/>
    <property type="match status" value="1"/>
</dbReference>
<dbReference type="FunFam" id="1.10.8.270:FF:000016">
    <property type="entry name" value="TBC1 domain family member 2A"/>
    <property type="match status" value="1"/>
</dbReference>
<keyword evidence="1" id="KW-0343">GTPase activation</keyword>
<dbReference type="OrthoDB" id="294251at2759"/>
<dbReference type="Pfam" id="PF00566">
    <property type="entry name" value="RabGAP-TBC"/>
    <property type="match status" value="1"/>
</dbReference>
<evidence type="ECO:0000256" key="1">
    <source>
        <dbReference type="ARBA" id="ARBA00022468"/>
    </source>
</evidence>
<keyword evidence="6" id="KW-1185">Reference proteome</keyword>
<evidence type="ECO:0000256" key="3">
    <source>
        <dbReference type="ARBA" id="ARBA00070878"/>
    </source>
</evidence>
<reference evidence="5" key="1">
    <citation type="submission" date="2019-06" db="EMBL/GenBank/DDBJ databases">
        <authorList>
            <consortium name="Wellcome Sanger Institute Data Sharing"/>
        </authorList>
    </citation>
    <scope>NUCLEOTIDE SEQUENCE [LARGE SCALE GENOMIC DNA]</scope>
</reference>
<dbReference type="PROSITE" id="PS50086">
    <property type="entry name" value="TBC_RABGAP"/>
    <property type="match status" value="1"/>
</dbReference>
<dbReference type="GeneTree" id="ENSGT00940000154927"/>
<evidence type="ECO:0000313" key="5">
    <source>
        <dbReference type="Ensembl" id="ENSMMDP00005036610.1"/>
    </source>
</evidence>
<dbReference type="InterPro" id="IPR050302">
    <property type="entry name" value="Rab_GAP_TBC_domain"/>
</dbReference>
<dbReference type="InterPro" id="IPR035969">
    <property type="entry name" value="Rab-GAP_TBC_sf"/>
</dbReference>
<dbReference type="Gene3D" id="1.10.472.80">
    <property type="entry name" value="Ypt/Rab-GAP domain of gyp1p, domain 3"/>
    <property type="match status" value="1"/>
</dbReference>
<dbReference type="Proteomes" id="UP000472263">
    <property type="component" value="Chromosome 21"/>
</dbReference>
<dbReference type="PANTHER" id="PTHR47219:SF10">
    <property type="entry name" value="GROWTH HORMONE-REGULATED TBC PROTEIN 1"/>
    <property type="match status" value="1"/>
</dbReference>
<dbReference type="AlphaFoldDB" id="A0A667Z0Z1"/>
<dbReference type="SUPFAM" id="SSF47923">
    <property type="entry name" value="Ypt/Rab-GAP domain of gyp1p"/>
    <property type="match status" value="2"/>
</dbReference>
<evidence type="ECO:0000313" key="6">
    <source>
        <dbReference type="Proteomes" id="UP000472263"/>
    </source>
</evidence>
<sequence>MSHAMEGEMNGNVCEAVASDRTDPYGFERPQDFDSYKEMMNEYVVVLNRRSMRWSKLLQGKANVERNVTVKRYVRKGVPHEHRARIWMEISGAQEQLERHPGYYQSLLAVERDTRLEETINADMHRTFPDNIFFKNNAESCLQGSLYNVLLAYGHHNKEVGYCQGMNFIAGYLIIITKDEEKSFWLMDALLGKILPDYYSPAMLGLKVDQEVLGELVKAKAPAVGQLMAQYPGIWTLVVSRWFICLYIDILPIETVLRIWDCLLYEGSKVLFRVALTLIRHHQPEILRARSLPDVCECFKQITRGAFTMDCHTFMQKIFAEPGSLSMATISKLRETCRQRVMEEESRRP</sequence>
<evidence type="ECO:0000256" key="2">
    <source>
        <dbReference type="ARBA" id="ARBA00043879"/>
    </source>
</evidence>
<dbReference type="InParanoid" id="A0A667Z0Z1"/>
<dbReference type="FunFam" id="1.10.472.80:FF:000029">
    <property type="entry name" value="Growth hormone-regulated TBC protein 1"/>
    <property type="match status" value="1"/>
</dbReference>
<dbReference type="InterPro" id="IPR000195">
    <property type="entry name" value="Rab-GAP-TBC_dom"/>
</dbReference>
<evidence type="ECO:0000259" key="4">
    <source>
        <dbReference type="PROSITE" id="PS50086"/>
    </source>
</evidence>
<accession>A0A667Z0Z1</accession>
<dbReference type="PANTHER" id="PTHR47219">
    <property type="entry name" value="RAB GTPASE-ACTIVATING PROTEIN 1-LIKE"/>
    <property type="match status" value="1"/>
</dbReference>
<dbReference type="GO" id="GO:0031267">
    <property type="term" value="F:small GTPase binding"/>
    <property type="evidence" value="ECO:0007669"/>
    <property type="project" value="TreeGrafter"/>
</dbReference>
<gene>
    <name evidence="5" type="primary">GRTP1</name>
</gene>
<comment type="function">
    <text evidence="2">May act as a GTPase-activating protein for Rab family protein(s).</text>
</comment>
<protein>
    <recommendedName>
        <fullName evidence="3">Growth hormone-regulated TBC protein 1</fullName>
    </recommendedName>
</protein>
<dbReference type="SMART" id="SM00164">
    <property type="entry name" value="TBC"/>
    <property type="match status" value="1"/>
</dbReference>
<name>A0A667Z0Z1_9TELE</name>
<dbReference type="Gene3D" id="1.10.10.750">
    <property type="entry name" value="Ypt/Rab-GAP domain of gyp1p, domain 1"/>
    <property type="match status" value="1"/>
</dbReference>
<feature type="domain" description="Rab-GAP TBC" evidence="4">
    <location>
        <begin position="77"/>
        <end position="267"/>
    </location>
</feature>
<dbReference type="GO" id="GO:0005096">
    <property type="term" value="F:GTPase activator activity"/>
    <property type="evidence" value="ECO:0007669"/>
    <property type="project" value="UniProtKB-KW"/>
</dbReference>
<organism evidence="5 6">
    <name type="scientific">Myripristis murdjan</name>
    <name type="common">pinecone soldierfish</name>
    <dbReference type="NCBI Taxonomy" id="586833"/>
    <lineage>
        <taxon>Eukaryota</taxon>
        <taxon>Metazoa</taxon>
        <taxon>Chordata</taxon>
        <taxon>Craniata</taxon>
        <taxon>Vertebrata</taxon>
        <taxon>Euteleostomi</taxon>
        <taxon>Actinopterygii</taxon>
        <taxon>Neopterygii</taxon>
        <taxon>Teleostei</taxon>
        <taxon>Neoteleostei</taxon>
        <taxon>Acanthomorphata</taxon>
        <taxon>Holocentriformes</taxon>
        <taxon>Holocentridae</taxon>
        <taxon>Myripristis</taxon>
    </lineage>
</organism>
<reference evidence="5" key="3">
    <citation type="submission" date="2025-09" db="UniProtKB">
        <authorList>
            <consortium name="Ensembl"/>
        </authorList>
    </citation>
    <scope>IDENTIFICATION</scope>
</reference>
<reference evidence="5" key="2">
    <citation type="submission" date="2025-08" db="UniProtKB">
        <authorList>
            <consortium name="Ensembl"/>
        </authorList>
    </citation>
    <scope>IDENTIFICATION</scope>
</reference>
<dbReference type="Ensembl" id="ENSMMDT00005037397.1">
    <property type="protein sequence ID" value="ENSMMDP00005036610.1"/>
    <property type="gene ID" value="ENSMMDG00005017125.1"/>
</dbReference>